<dbReference type="SUPFAM" id="SSF118196">
    <property type="entry name" value="YaeB-like"/>
    <property type="match status" value="1"/>
</dbReference>
<dbReference type="AlphaFoldDB" id="A0A9D8KH07"/>
<dbReference type="Pfam" id="PF01980">
    <property type="entry name" value="TrmO_N"/>
    <property type="match status" value="1"/>
</dbReference>
<accession>A0A9D8KH07</accession>
<dbReference type="InterPro" id="IPR036413">
    <property type="entry name" value="YaeB-like_sf"/>
</dbReference>
<evidence type="ECO:0000256" key="1">
    <source>
        <dbReference type="ARBA" id="ARBA00022691"/>
    </source>
</evidence>
<evidence type="ECO:0000313" key="5">
    <source>
        <dbReference type="Proteomes" id="UP000809273"/>
    </source>
</evidence>
<dbReference type="InterPro" id="IPR036414">
    <property type="entry name" value="YaeB_N_sf"/>
</dbReference>
<dbReference type="NCBIfam" id="TIGR00104">
    <property type="entry name" value="tRNA_TsaA"/>
    <property type="match status" value="1"/>
</dbReference>
<comment type="similarity">
    <text evidence="2">Belongs to the tRNA methyltransferase O family.</text>
</comment>
<dbReference type="EMBL" id="JAFGIX010000092">
    <property type="protein sequence ID" value="MBN1574885.1"/>
    <property type="molecule type" value="Genomic_DNA"/>
</dbReference>
<dbReference type="PROSITE" id="PS51668">
    <property type="entry name" value="TSAA_2"/>
    <property type="match status" value="1"/>
</dbReference>
<sequence length="150" mass="17018">MEIVYRPIGRISTSLKDKGDAPIQGVFAPESMGRVELFPEYAGGLKDVEGFSHLILIYHFHRSRGWTPLKKPFLDDVERGIFSIRHYDRPNPIGISVVRLLSVDKNVLEVCEVDILDGTPLLDIKPYVPRFDVREDAVDGWLGKADKEKI</sequence>
<dbReference type="Proteomes" id="UP000809273">
    <property type="component" value="Unassembled WGS sequence"/>
</dbReference>
<organism evidence="4 5">
    <name type="scientific">Candidatus Zymogenus saltonus</name>
    <dbReference type="NCBI Taxonomy" id="2844893"/>
    <lineage>
        <taxon>Bacteria</taxon>
        <taxon>Deltaproteobacteria</taxon>
        <taxon>Candidatus Zymogenia</taxon>
        <taxon>Candidatus Zymogeniales</taxon>
        <taxon>Candidatus Zymogenaceae</taxon>
        <taxon>Candidatus Zymogenus</taxon>
    </lineage>
</organism>
<evidence type="ECO:0000256" key="2">
    <source>
        <dbReference type="ARBA" id="ARBA00033753"/>
    </source>
</evidence>
<protein>
    <submittedName>
        <fullName evidence="4">tRNA (N6-threonylcarbamoyladenosine(37)-N6)-methyltransferase TrmO</fullName>
    </submittedName>
</protein>
<reference evidence="4" key="1">
    <citation type="journal article" date="2021" name="Environ. Microbiol.">
        <title>Genomic characterization of three novel Desulfobacterota classes expand the metabolic and phylogenetic diversity of the phylum.</title>
        <authorList>
            <person name="Murphy C.L."/>
            <person name="Biggerstaff J."/>
            <person name="Eichhorn A."/>
            <person name="Ewing E."/>
            <person name="Shahan R."/>
            <person name="Soriano D."/>
            <person name="Stewart S."/>
            <person name="VanMol K."/>
            <person name="Walker R."/>
            <person name="Walters P."/>
            <person name="Elshahed M.S."/>
            <person name="Youssef N.H."/>
        </authorList>
    </citation>
    <scope>NUCLEOTIDE SEQUENCE</scope>
    <source>
        <strain evidence="4">Zod_Metabat.24</strain>
    </source>
</reference>
<dbReference type="CDD" id="cd09281">
    <property type="entry name" value="UPF0066"/>
    <property type="match status" value="1"/>
</dbReference>
<reference evidence="4" key="2">
    <citation type="submission" date="2021-01" db="EMBL/GenBank/DDBJ databases">
        <authorList>
            <person name="Hahn C.R."/>
            <person name="Youssef N.H."/>
            <person name="Elshahed M."/>
        </authorList>
    </citation>
    <scope>NUCLEOTIDE SEQUENCE</scope>
    <source>
        <strain evidence="4">Zod_Metabat.24</strain>
    </source>
</reference>
<evidence type="ECO:0000313" key="4">
    <source>
        <dbReference type="EMBL" id="MBN1574885.1"/>
    </source>
</evidence>
<name>A0A9D8KH07_9DELT</name>
<proteinExistence type="inferred from homology"/>
<gene>
    <name evidence="4" type="primary">tsaA</name>
    <name evidence="4" type="ORF">JW984_16940</name>
</gene>
<feature type="domain" description="TsaA-like" evidence="3">
    <location>
        <begin position="5"/>
        <end position="136"/>
    </location>
</feature>
<dbReference type="InterPro" id="IPR023370">
    <property type="entry name" value="TrmO-like_N"/>
</dbReference>
<keyword evidence="1" id="KW-0949">S-adenosyl-L-methionine</keyword>
<dbReference type="PANTHER" id="PTHR12818">
    <property type="entry name" value="TRNA (ADENINE(37)-N6)-METHYLTRANSFERASE"/>
    <property type="match status" value="1"/>
</dbReference>
<evidence type="ECO:0000259" key="3">
    <source>
        <dbReference type="PROSITE" id="PS51668"/>
    </source>
</evidence>
<comment type="caution">
    <text evidence="4">The sequence shown here is derived from an EMBL/GenBank/DDBJ whole genome shotgun (WGS) entry which is preliminary data.</text>
</comment>
<dbReference type="PANTHER" id="PTHR12818:SF0">
    <property type="entry name" value="TRNA (ADENINE(37)-N6)-METHYLTRANSFERASE"/>
    <property type="match status" value="1"/>
</dbReference>
<dbReference type="Gene3D" id="2.40.30.70">
    <property type="entry name" value="YaeB-like"/>
    <property type="match status" value="1"/>
</dbReference>
<dbReference type="InterPro" id="IPR040372">
    <property type="entry name" value="YaeB-like"/>
</dbReference>